<gene>
    <name evidence="1" type="ORF">PVK06_023690</name>
</gene>
<comment type="caution">
    <text evidence="1">The sequence shown here is derived from an EMBL/GenBank/DDBJ whole genome shotgun (WGS) entry which is preliminary data.</text>
</comment>
<evidence type="ECO:0000313" key="2">
    <source>
        <dbReference type="Proteomes" id="UP001358586"/>
    </source>
</evidence>
<reference evidence="1 2" key="1">
    <citation type="submission" date="2023-03" db="EMBL/GenBank/DDBJ databases">
        <title>WGS of Gossypium arboreum.</title>
        <authorList>
            <person name="Yu D."/>
        </authorList>
    </citation>
    <scope>NUCLEOTIDE SEQUENCE [LARGE SCALE GENOMIC DNA]</scope>
    <source>
        <tissue evidence="1">Leaf</tissue>
    </source>
</reference>
<keyword evidence="2" id="KW-1185">Reference proteome</keyword>
<dbReference type="EMBL" id="JARKNE010000007">
    <property type="protein sequence ID" value="KAK5818746.1"/>
    <property type="molecule type" value="Genomic_DNA"/>
</dbReference>
<evidence type="ECO:0000313" key="1">
    <source>
        <dbReference type="EMBL" id="KAK5818746.1"/>
    </source>
</evidence>
<organism evidence="1 2">
    <name type="scientific">Gossypium arboreum</name>
    <name type="common">Tree cotton</name>
    <name type="synonym">Gossypium nanking</name>
    <dbReference type="NCBI Taxonomy" id="29729"/>
    <lineage>
        <taxon>Eukaryota</taxon>
        <taxon>Viridiplantae</taxon>
        <taxon>Streptophyta</taxon>
        <taxon>Embryophyta</taxon>
        <taxon>Tracheophyta</taxon>
        <taxon>Spermatophyta</taxon>
        <taxon>Magnoliopsida</taxon>
        <taxon>eudicotyledons</taxon>
        <taxon>Gunneridae</taxon>
        <taxon>Pentapetalae</taxon>
        <taxon>rosids</taxon>
        <taxon>malvids</taxon>
        <taxon>Malvales</taxon>
        <taxon>Malvaceae</taxon>
        <taxon>Malvoideae</taxon>
        <taxon>Gossypium</taxon>
    </lineage>
</organism>
<proteinExistence type="predicted"/>
<sequence>MKSQVAFTDKDDSESCISAYCWWLTVTKFDECAKLKLDFLDISILAPSQ</sequence>
<dbReference type="Proteomes" id="UP001358586">
    <property type="component" value="Chromosome 7"/>
</dbReference>
<protein>
    <submittedName>
        <fullName evidence="1">Uncharacterized protein</fullName>
    </submittedName>
</protein>
<name>A0ABR0PC16_GOSAR</name>
<accession>A0ABR0PC16</accession>